<dbReference type="STRING" id="8840.ENSAPLP00000029133"/>
<feature type="domain" description="Sushi" evidence="7">
    <location>
        <begin position="44"/>
        <end position="104"/>
    </location>
</feature>
<dbReference type="PANTHER" id="PTHR45656:SF3">
    <property type="entry name" value="CUB AND SUSHI DOMAIN-CONTAINING PROTEIN 1"/>
    <property type="match status" value="1"/>
</dbReference>
<accession>A0A493TTA3</accession>
<reference evidence="8 9" key="1">
    <citation type="submission" date="2017-10" db="EMBL/GenBank/DDBJ databases">
        <title>A new Pekin duck reference genome.</title>
        <authorList>
            <person name="Hou Z.-C."/>
            <person name="Zhou Z.-K."/>
            <person name="Zhu F."/>
            <person name="Hou S.-S."/>
        </authorList>
    </citation>
    <scope>NUCLEOTIDE SEQUENCE [LARGE SCALE GENOMIC DNA]</scope>
</reference>
<evidence type="ECO:0000256" key="3">
    <source>
        <dbReference type="ARBA" id="ARBA00023157"/>
    </source>
</evidence>
<dbReference type="SUPFAM" id="SSF57535">
    <property type="entry name" value="Complement control module/SCR domain"/>
    <property type="match status" value="2"/>
</dbReference>
<keyword evidence="2" id="KW-0391">Immunity</keyword>
<comment type="caution">
    <text evidence="5">Lacks conserved residue(s) required for the propagation of feature annotation.</text>
</comment>
<evidence type="ECO:0000259" key="7">
    <source>
        <dbReference type="PROSITE" id="PS50923"/>
    </source>
</evidence>
<evidence type="ECO:0000313" key="8">
    <source>
        <dbReference type="Ensembl" id="ENSAPLP00000029133.1"/>
    </source>
</evidence>
<organism evidence="8 9">
    <name type="scientific">Anas platyrhynchos platyrhynchos</name>
    <name type="common">Northern mallard</name>
    <dbReference type="NCBI Taxonomy" id="8840"/>
    <lineage>
        <taxon>Eukaryota</taxon>
        <taxon>Metazoa</taxon>
        <taxon>Chordata</taxon>
        <taxon>Craniata</taxon>
        <taxon>Vertebrata</taxon>
        <taxon>Euteleostomi</taxon>
        <taxon>Archelosauria</taxon>
        <taxon>Archosauria</taxon>
        <taxon>Dinosauria</taxon>
        <taxon>Saurischia</taxon>
        <taxon>Theropoda</taxon>
        <taxon>Coelurosauria</taxon>
        <taxon>Aves</taxon>
        <taxon>Neognathae</taxon>
        <taxon>Galloanserae</taxon>
        <taxon>Anseriformes</taxon>
        <taxon>Anatidae</taxon>
        <taxon>Anatinae</taxon>
        <taxon>Anas</taxon>
    </lineage>
</organism>
<dbReference type="Gene3D" id="2.10.70.10">
    <property type="entry name" value="Complement Module, domain 1"/>
    <property type="match status" value="2"/>
</dbReference>
<feature type="region of interest" description="Disordered" evidence="6">
    <location>
        <begin position="226"/>
        <end position="313"/>
    </location>
</feature>
<dbReference type="Ensembl" id="ENSAPLT00000039064.1">
    <property type="protein sequence ID" value="ENSAPLP00000029133.1"/>
    <property type="gene ID" value="ENSAPLG00000022217.1"/>
</dbReference>
<keyword evidence="1" id="KW-0677">Repeat</keyword>
<dbReference type="GO" id="GO:0006958">
    <property type="term" value="P:complement activation, classical pathway"/>
    <property type="evidence" value="ECO:0007669"/>
    <property type="project" value="UniProtKB-KW"/>
</dbReference>
<dbReference type="Pfam" id="PF00084">
    <property type="entry name" value="Sushi"/>
    <property type="match status" value="2"/>
</dbReference>
<keyword evidence="9" id="KW-1185">Reference proteome</keyword>
<keyword evidence="2" id="KW-0180">Complement pathway</keyword>
<evidence type="ECO:0000313" key="9">
    <source>
        <dbReference type="Proteomes" id="UP000016666"/>
    </source>
</evidence>
<keyword evidence="4" id="KW-0325">Glycoprotein</keyword>
<feature type="domain" description="Sushi" evidence="7">
    <location>
        <begin position="161"/>
        <end position="215"/>
    </location>
</feature>
<dbReference type="AlphaFoldDB" id="A0A493TTA3"/>
<name>A0A493TTA3_ANAPP</name>
<evidence type="ECO:0000256" key="4">
    <source>
        <dbReference type="ARBA" id="ARBA00023180"/>
    </source>
</evidence>
<dbReference type="InterPro" id="IPR035976">
    <property type="entry name" value="Sushi/SCR/CCP_sf"/>
</dbReference>
<evidence type="ECO:0000256" key="5">
    <source>
        <dbReference type="PROSITE-ProRule" id="PRU00302"/>
    </source>
</evidence>
<evidence type="ECO:0000256" key="6">
    <source>
        <dbReference type="SAM" id="MobiDB-lite"/>
    </source>
</evidence>
<protein>
    <recommendedName>
        <fullName evidence="7">Sushi domain-containing protein</fullName>
    </recommendedName>
</protein>
<proteinExistence type="predicted"/>
<keyword evidence="5" id="KW-0768">Sushi</keyword>
<feature type="disulfide bond" evidence="5">
    <location>
        <begin position="46"/>
        <end position="89"/>
    </location>
</feature>
<feature type="disulfide bond" evidence="5">
    <location>
        <begin position="75"/>
        <end position="102"/>
    </location>
</feature>
<reference evidence="8" key="3">
    <citation type="submission" date="2025-09" db="UniProtKB">
        <authorList>
            <consortium name="Ensembl"/>
        </authorList>
    </citation>
    <scope>IDENTIFICATION</scope>
</reference>
<dbReference type="PANTHER" id="PTHR45656">
    <property type="entry name" value="PROTEIN CBR-CLEC-78"/>
    <property type="match status" value="1"/>
</dbReference>
<dbReference type="PROSITE" id="PS50923">
    <property type="entry name" value="SUSHI"/>
    <property type="match status" value="2"/>
</dbReference>
<dbReference type="InterPro" id="IPR000436">
    <property type="entry name" value="Sushi_SCR_CCP_dom"/>
</dbReference>
<dbReference type="FunFam" id="2.10.70.10:FF:000070">
    <property type="entry name" value="Complement C3d receptor 2"/>
    <property type="match status" value="1"/>
</dbReference>
<dbReference type="CDD" id="cd00033">
    <property type="entry name" value="CCP"/>
    <property type="match status" value="2"/>
</dbReference>
<evidence type="ECO:0000256" key="1">
    <source>
        <dbReference type="ARBA" id="ARBA00022737"/>
    </source>
</evidence>
<dbReference type="SMART" id="SM00032">
    <property type="entry name" value="CCP"/>
    <property type="match status" value="2"/>
</dbReference>
<reference evidence="8" key="2">
    <citation type="submission" date="2025-08" db="UniProtKB">
        <authorList>
            <consortium name="Ensembl"/>
        </authorList>
    </citation>
    <scope>IDENTIFICATION</scope>
</reference>
<evidence type="ECO:0000256" key="2">
    <source>
        <dbReference type="ARBA" id="ARBA00022875"/>
    </source>
</evidence>
<sequence>SQKWDPNTPRALPFPAYAVLSHRGWLWNLLFTRFDDFFPLLVVLQCPSPPTIKNGQHSSKDVAVFIPGTSVKYECDLGYVLTGKTTVSCLPSGTWSIPYPRCEGELRMLSGCPNKAAERLQAGAALTGERTGGDLKAPSPRPWLWQPLPQPTLCCSPLPVVTCMSPSIQDGEVAEGHGMAVNYSCQPGFSLLGASSIWCTVTGNWSRPYPRSCVLLTPTLCVPQVSSVSRPRTSPVGHTAGTRWTPSPTRPWSPTRASRATRWLEPPPSSAPRWTGSAASGAGRRRAAEVGPVGHGDGTRRGQASPPLCAQMS</sequence>
<dbReference type="InterPro" id="IPR051277">
    <property type="entry name" value="SEZ6_CSMD_C4BPB_Regulators"/>
</dbReference>
<feature type="compositionally biased region" description="Low complexity" evidence="6">
    <location>
        <begin position="226"/>
        <end position="258"/>
    </location>
</feature>
<keyword evidence="2" id="KW-0399">Innate immunity</keyword>
<dbReference type="Proteomes" id="UP000016666">
    <property type="component" value="Chromosome 27"/>
</dbReference>
<keyword evidence="3 5" id="KW-1015">Disulfide bond</keyword>